<dbReference type="Proteomes" id="UP000599179">
    <property type="component" value="Unassembled WGS sequence"/>
</dbReference>
<dbReference type="NCBIfam" id="TIGR03753">
    <property type="entry name" value="blh_monoox"/>
    <property type="match status" value="1"/>
</dbReference>
<feature type="transmembrane region" description="Helical" evidence="1">
    <location>
        <begin position="69"/>
        <end position="97"/>
    </location>
</feature>
<name>A0ABQ1SE82_9FLAO</name>
<keyword evidence="1" id="KW-0472">Membrane</keyword>
<comment type="function">
    <text evidence="1">Catalyzes the cleavage of beta-carotene at its central double bond (15,15') to yield two molecules of all-trans-retinal.</text>
</comment>
<reference evidence="3" key="1">
    <citation type="journal article" date="2019" name="Int. J. Syst. Evol. Microbiol.">
        <title>The Global Catalogue of Microorganisms (GCM) 10K type strain sequencing project: providing services to taxonomists for standard genome sequencing and annotation.</title>
        <authorList>
            <consortium name="The Broad Institute Genomics Platform"/>
            <consortium name="The Broad Institute Genome Sequencing Center for Infectious Disease"/>
            <person name="Wu L."/>
            <person name="Ma J."/>
        </authorList>
    </citation>
    <scope>NUCLEOTIDE SEQUENCE [LARGE SCALE GENOMIC DNA]</scope>
    <source>
        <strain evidence="3">CGMCC 1.12931</strain>
    </source>
</reference>
<feature type="transmembrane region" description="Helical" evidence="1">
    <location>
        <begin position="154"/>
        <end position="175"/>
    </location>
</feature>
<keyword evidence="1" id="KW-0479">Metal-binding</keyword>
<comment type="cofactor">
    <cofactor evidence="1">
        <name>Fe(2+)</name>
        <dbReference type="ChEBI" id="CHEBI:29033"/>
    </cofactor>
</comment>
<evidence type="ECO:0000313" key="2">
    <source>
        <dbReference type="EMBL" id="GGE30294.1"/>
    </source>
</evidence>
<sequence>MNIKKVSILSSFLGIAISLSFAEIFSVYLALFLIISIGILHGANDILLIEKSKFVVNKNKWYIKLTYVFIVLLAVILFYFVPFYALIIFILFSAYHFGEQHWSQKFSTNQYGFLKKVFQFTFGLLILSLLFLLKPETTNQVIEDLANFSVPFNWFTYLSACSLTMSLIFSVLLLIKKELILTKFSFEFSLLILYTLVFYFTPLILGFAIYFAFWHSLPSLNDQIKFIYGGKLVPGIKSYIKDAGIYWLVSVVGFAAFLFFFYETKLFYSFLFAFIAAITFPHVIVMGKMFSYLKKQKSV</sequence>
<accession>A0ABQ1SE82</accession>
<dbReference type="Pfam" id="PF15461">
    <property type="entry name" value="BCD"/>
    <property type="match status" value="1"/>
</dbReference>
<comment type="subcellular location">
    <subcellularLocation>
        <location evidence="1">Cell membrane</location>
        <topology evidence="1">Multi-pass membrane protein</topology>
    </subcellularLocation>
</comment>
<comment type="similarity">
    <text evidence="1">Belongs to the Brp/Blh beta-carotene diooxygenase family.</text>
</comment>
<proteinExistence type="inferred from homology"/>
<keyword evidence="1" id="KW-1003">Cell membrane</keyword>
<protein>
    <recommendedName>
        <fullName evidence="1">Probable beta-carotene 15,15'-dioxygenase</fullName>
        <ecNumber evidence="1">1.13.11.63</ecNumber>
    </recommendedName>
</protein>
<evidence type="ECO:0000256" key="1">
    <source>
        <dbReference type="HAMAP-Rule" id="MF_02093"/>
    </source>
</evidence>
<keyword evidence="1" id="KW-0408">Iron</keyword>
<dbReference type="InterPro" id="IPR022270">
    <property type="entry name" value="Blh_diox"/>
</dbReference>
<feature type="transmembrane region" description="Helical" evidence="1">
    <location>
        <begin position="117"/>
        <end position="133"/>
    </location>
</feature>
<keyword evidence="3" id="KW-1185">Reference proteome</keyword>
<keyword evidence="1" id="KW-0560">Oxidoreductase</keyword>
<organism evidence="2 3">
    <name type="scientific">Psychroflexus planctonicus</name>
    <dbReference type="NCBI Taxonomy" id="1526575"/>
    <lineage>
        <taxon>Bacteria</taxon>
        <taxon>Pseudomonadati</taxon>
        <taxon>Bacteroidota</taxon>
        <taxon>Flavobacteriia</taxon>
        <taxon>Flavobacteriales</taxon>
        <taxon>Flavobacteriaceae</taxon>
        <taxon>Psychroflexus</taxon>
    </lineage>
</organism>
<dbReference type="EC" id="1.13.11.63" evidence="1"/>
<dbReference type="EMBL" id="BMGM01000003">
    <property type="protein sequence ID" value="GGE30294.1"/>
    <property type="molecule type" value="Genomic_DNA"/>
</dbReference>
<evidence type="ECO:0000313" key="3">
    <source>
        <dbReference type="Proteomes" id="UP000599179"/>
    </source>
</evidence>
<gene>
    <name evidence="2" type="ORF">GCM10010832_08440</name>
</gene>
<feature type="transmembrane region" description="Helical" evidence="1">
    <location>
        <begin position="268"/>
        <end position="287"/>
    </location>
</feature>
<keyword evidence="1" id="KW-0812">Transmembrane</keyword>
<feature type="transmembrane region" description="Helical" evidence="1">
    <location>
        <begin position="191"/>
        <end position="213"/>
    </location>
</feature>
<keyword evidence="1" id="KW-0223">Dioxygenase</keyword>
<comment type="caution">
    <text evidence="1">Lacks conserved residue(s) required for the propagation of feature annotation.</text>
</comment>
<feature type="transmembrane region" description="Helical" evidence="1">
    <location>
        <begin position="244"/>
        <end position="262"/>
    </location>
</feature>
<keyword evidence="1" id="KW-1133">Transmembrane helix</keyword>
<comment type="catalytic activity">
    <reaction evidence="1">
        <text>all-trans-beta-carotene + O2 = 2 all-trans-retinal</text>
        <dbReference type="Rhea" id="RHEA:32887"/>
        <dbReference type="ChEBI" id="CHEBI:15379"/>
        <dbReference type="ChEBI" id="CHEBI:17579"/>
        <dbReference type="ChEBI" id="CHEBI:17898"/>
        <dbReference type="EC" id="1.13.11.63"/>
    </reaction>
</comment>
<comment type="caution">
    <text evidence="2">The sequence shown here is derived from an EMBL/GenBank/DDBJ whole genome shotgun (WGS) entry which is preliminary data.</text>
</comment>
<dbReference type="HAMAP" id="MF_02093">
    <property type="entry name" value="Beta_carotene_diox"/>
    <property type="match status" value="1"/>
</dbReference>